<evidence type="ECO:0000313" key="2">
    <source>
        <dbReference type="Proteomes" id="UP000521943"/>
    </source>
</evidence>
<dbReference type="Proteomes" id="UP000521943">
    <property type="component" value="Unassembled WGS sequence"/>
</dbReference>
<organism evidence="1 2">
    <name type="scientific">Ephemerocybe angulata</name>
    <dbReference type="NCBI Taxonomy" id="980116"/>
    <lineage>
        <taxon>Eukaryota</taxon>
        <taxon>Fungi</taxon>
        <taxon>Dikarya</taxon>
        <taxon>Basidiomycota</taxon>
        <taxon>Agaricomycotina</taxon>
        <taxon>Agaricomycetes</taxon>
        <taxon>Agaricomycetidae</taxon>
        <taxon>Agaricales</taxon>
        <taxon>Agaricineae</taxon>
        <taxon>Psathyrellaceae</taxon>
        <taxon>Ephemerocybe</taxon>
    </lineage>
</organism>
<dbReference type="EMBL" id="JACGCI010000037">
    <property type="protein sequence ID" value="KAF6753942.1"/>
    <property type="molecule type" value="Genomic_DNA"/>
</dbReference>
<keyword evidence="2" id="KW-1185">Reference proteome</keyword>
<sequence>MAMGKDASCRTTLRNLSTSPGENIEVYFESPNGIRTVLTLHKLSWRVIMAAARPGLMPLGGIISSQYEEFLGSHYWARSAWQAEDTIGQHREPTIQLHAHQILSHPLPNLSLLALQTYPSLGANLPLQLPYALARSPSRILRATITNRPAEAAPSPPLHPAPAHFRITLACCGAPTISVLSPSSQGNHANYRDATLAPCGIGRILVESSVSSSAFPSMTVTRISHSDFDAMPTVVGYNKHNEKIVARRVYNVPTANKAVYVLSTAICGLTAIHYTKVYCFENKEGVKASGFLSNSDIGKEAAIAKFGPIPCPFPLTLPYVRGVALPTFNREIRSHRPLKCCVLTGSI</sequence>
<name>A0A8H6HX59_9AGAR</name>
<evidence type="ECO:0000313" key="1">
    <source>
        <dbReference type="EMBL" id="KAF6753942.1"/>
    </source>
</evidence>
<reference evidence="1 2" key="1">
    <citation type="submission" date="2020-07" db="EMBL/GenBank/DDBJ databases">
        <title>Comparative genomics of pyrophilous fungi reveals a link between fire events and developmental genes.</title>
        <authorList>
            <consortium name="DOE Joint Genome Institute"/>
            <person name="Steindorff A.S."/>
            <person name="Carver A."/>
            <person name="Calhoun S."/>
            <person name="Stillman K."/>
            <person name="Liu H."/>
            <person name="Lipzen A."/>
            <person name="Pangilinan J."/>
            <person name="Labutti K."/>
            <person name="Bruns T.D."/>
            <person name="Grigoriev I.V."/>
        </authorList>
    </citation>
    <scope>NUCLEOTIDE SEQUENCE [LARGE SCALE GENOMIC DNA]</scope>
    <source>
        <strain evidence="1 2">CBS 144469</strain>
    </source>
</reference>
<dbReference type="AlphaFoldDB" id="A0A8H6HX59"/>
<gene>
    <name evidence="1" type="ORF">DFP72DRAFT_848859</name>
</gene>
<comment type="caution">
    <text evidence="1">The sequence shown here is derived from an EMBL/GenBank/DDBJ whole genome shotgun (WGS) entry which is preliminary data.</text>
</comment>
<proteinExistence type="predicted"/>
<accession>A0A8H6HX59</accession>
<protein>
    <submittedName>
        <fullName evidence="1">Uncharacterized protein</fullName>
    </submittedName>
</protein>